<keyword evidence="6 8" id="KW-0413">Isomerase</keyword>
<dbReference type="GO" id="GO:0008837">
    <property type="term" value="F:diaminopimelate epimerase activity"/>
    <property type="evidence" value="ECO:0007669"/>
    <property type="project" value="UniProtKB-UniRule"/>
</dbReference>
<feature type="active site" evidence="9">
    <location>
        <position position="82"/>
    </location>
</feature>
<keyword evidence="5 8" id="KW-0457">Lysine biosynthesis</keyword>
<dbReference type="NCBIfam" id="TIGR00652">
    <property type="entry name" value="DapF"/>
    <property type="match status" value="1"/>
</dbReference>
<dbReference type="Pfam" id="PF01678">
    <property type="entry name" value="DAP_epimerase"/>
    <property type="match status" value="2"/>
</dbReference>
<comment type="catalytic activity">
    <reaction evidence="7 8">
        <text>(2S,6S)-2,6-diaminopimelate = meso-2,6-diaminopimelate</text>
        <dbReference type="Rhea" id="RHEA:15393"/>
        <dbReference type="ChEBI" id="CHEBI:57609"/>
        <dbReference type="ChEBI" id="CHEBI:57791"/>
        <dbReference type="EC" id="5.1.1.7"/>
    </reaction>
</comment>
<feature type="binding site" evidence="8">
    <location>
        <position position="73"/>
    </location>
    <ligand>
        <name>substrate</name>
    </ligand>
</feature>
<comment type="similarity">
    <text evidence="2 8">Belongs to the diaminopimelate epimerase family.</text>
</comment>
<dbReference type="PROSITE" id="PS01326">
    <property type="entry name" value="DAP_EPIMERASE"/>
    <property type="match status" value="1"/>
</dbReference>
<organism evidence="10 11">
    <name type="scientific">Listeria ivanovii</name>
    <dbReference type="NCBI Taxonomy" id="1638"/>
    <lineage>
        <taxon>Bacteria</taxon>
        <taxon>Bacillati</taxon>
        <taxon>Bacillota</taxon>
        <taxon>Bacilli</taxon>
        <taxon>Bacillales</taxon>
        <taxon>Listeriaceae</taxon>
        <taxon>Listeria</taxon>
    </lineage>
</organism>
<evidence type="ECO:0000256" key="1">
    <source>
        <dbReference type="ARBA" id="ARBA00005196"/>
    </source>
</evidence>
<dbReference type="EMBL" id="FNMX01000023">
    <property type="protein sequence ID" value="SDX42159.1"/>
    <property type="molecule type" value="Genomic_DNA"/>
</dbReference>
<dbReference type="SUPFAM" id="SSF54506">
    <property type="entry name" value="Diaminopimelate epimerase-like"/>
    <property type="match status" value="2"/>
</dbReference>
<comment type="caution">
    <text evidence="10">The sequence shown here is derived from an EMBL/GenBank/DDBJ whole genome shotgun (WGS) entry which is preliminary data.</text>
</comment>
<evidence type="ECO:0000256" key="3">
    <source>
        <dbReference type="ARBA" id="ARBA00013080"/>
    </source>
</evidence>
<comment type="function">
    <text evidence="8">Catalyzes the stereoinversion of LL-2,6-diaminopimelate (L,L-DAP) to meso-diaminopimelate (meso-DAP), a precursor of L-lysine and an essential component of the bacterial peptidoglycan.</text>
</comment>
<comment type="caution">
    <text evidence="8">Lacks conserved residue(s) required for the propagation of feature annotation.</text>
</comment>
<dbReference type="GO" id="GO:0009089">
    <property type="term" value="P:lysine biosynthetic process via diaminopimelate"/>
    <property type="evidence" value="ECO:0007669"/>
    <property type="project" value="UniProtKB-UniRule"/>
</dbReference>
<keyword evidence="8" id="KW-0963">Cytoplasm</keyword>
<feature type="binding site" evidence="8">
    <location>
        <position position="14"/>
    </location>
    <ligand>
        <name>substrate</name>
    </ligand>
</feature>
<feature type="binding site" evidence="8">
    <location>
        <begin position="83"/>
        <end position="84"/>
    </location>
    <ligand>
        <name>substrate</name>
    </ligand>
</feature>
<feature type="active site" description="Proton donor" evidence="8">
    <location>
        <position position="82"/>
    </location>
</feature>
<dbReference type="HAMAP" id="MF_00197">
    <property type="entry name" value="DAP_epimerase"/>
    <property type="match status" value="1"/>
</dbReference>
<dbReference type="EC" id="5.1.1.7" evidence="3 8"/>
<dbReference type="RefSeq" id="WP_038407653.1">
    <property type="nucleotide sequence ID" value="NZ_FNMX01000023.1"/>
</dbReference>
<feature type="active site" description="Proton acceptor" evidence="8">
    <location>
        <position position="233"/>
    </location>
</feature>
<evidence type="ECO:0000313" key="10">
    <source>
        <dbReference type="EMBL" id="SDX42159.1"/>
    </source>
</evidence>
<feature type="binding site" evidence="8">
    <location>
        <begin position="234"/>
        <end position="235"/>
    </location>
    <ligand>
        <name>substrate</name>
    </ligand>
</feature>
<accession>A0AAX2DTI3</accession>
<feature type="binding site" evidence="8">
    <location>
        <position position="206"/>
    </location>
    <ligand>
        <name>substrate</name>
    </ligand>
</feature>
<dbReference type="PANTHER" id="PTHR31689">
    <property type="entry name" value="DIAMINOPIMELATE EPIMERASE, CHLOROPLASTIC"/>
    <property type="match status" value="1"/>
</dbReference>
<dbReference type="Gene3D" id="3.10.310.10">
    <property type="entry name" value="Diaminopimelate Epimerase, Chain A, domain 1"/>
    <property type="match status" value="2"/>
</dbReference>
<feature type="site" description="Could be important to modulate the pK values of the two catalytic cysteine residues" evidence="8">
    <location>
        <position position="224"/>
    </location>
</feature>
<feature type="site" description="Could be important to modulate the pK values of the two catalytic cysteine residues" evidence="8">
    <location>
        <position position="172"/>
    </location>
</feature>
<sequence length="329" mass="36049">MTTIHYTKVHGSQNSFFLVDEEENNISGWSDAHRADFAIKLCDKTDALGGADGILFVTESSLPGTIGQMKVVNSDGSLASMCGNGLRTVARYLLEKHRLTEAKVETMKAVLDVKKADSLGWEIPTYQVEISPVKFTPESLPMNLPVEKLINQIVPELDAELAFSAVSVPNPHLITFVDQVVLDSNKQEKLASYLNSENPFFPDGVNVSFVKRLNDNAIYVRTYERGVGFTNACGTAMSASSLIKKMLDNDPLETPLNVYNDGGRVQVMAKEEVNGEISLQLIGNATFVSVGTVSYNGDVVESLTSEYTAEQASYEQLAEEVKQFLKTTD</sequence>
<evidence type="ECO:0000256" key="4">
    <source>
        <dbReference type="ARBA" id="ARBA00022605"/>
    </source>
</evidence>
<proteinExistence type="inferred from homology"/>
<gene>
    <name evidence="8" type="primary">dapF</name>
    <name evidence="10" type="ORF">SAMN05421782_1239</name>
</gene>
<dbReference type="Proteomes" id="UP000183610">
    <property type="component" value="Unassembled WGS sequence"/>
</dbReference>
<evidence type="ECO:0000256" key="9">
    <source>
        <dbReference type="PROSITE-ProRule" id="PRU10125"/>
    </source>
</evidence>
<feature type="binding site" evidence="8">
    <location>
        <position position="170"/>
    </location>
    <ligand>
        <name>substrate</name>
    </ligand>
</feature>
<evidence type="ECO:0000256" key="6">
    <source>
        <dbReference type="ARBA" id="ARBA00023235"/>
    </source>
</evidence>
<dbReference type="PANTHER" id="PTHR31689:SF0">
    <property type="entry name" value="DIAMINOPIMELATE EPIMERASE"/>
    <property type="match status" value="1"/>
</dbReference>
<dbReference type="GO" id="GO:0005829">
    <property type="term" value="C:cytosol"/>
    <property type="evidence" value="ECO:0007669"/>
    <property type="project" value="TreeGrafter"/>
</dbReference>
<name>A0AAX2DTI3_LISIV</name>
<dbReference type="AlphaFoldDB" id="A0AAX2DTI3"/>
<dbReference type="InterPro" id="IPR001653">
    <property type="entry name" value="DAP_epimerase_DapF"/>
</dbReference>
<evidence type="ECO:0000256" key="2">
    <source>
        <dbReference type="ARBA" id="ARBA00010219"/>
    </source>
</evidence>
<feature type="binding site" evidence="8">
    <location>
        <begin position="224"/>
        <end position="225"/>
    </location>
    <ligand>
        <name>substrate</name>
    </ligand>
</feature>
<protein>
    <recommendedName>
        <fullName evidence="3 8">Diaminopimelate epimerase</fullName>
        <shortName evidence="8">DAP epimerase</shortName>
        <ecNumber evidence="3 8">5.1.1.7</ecNumber>
    </recommendedName>
    <alternativeName>
        <fullName evidence="8">PLP-independent amino acid racemase</fullName>
    </alternativeName>
</protein>
<keyword evidence="4 8" id="KW-0028">Amino-acid biosynthesis</keyword>
<evidence type="ECO:0000313" key="11">
    <source>
        <dbReference type="Proteomes" id="UP000183610"/>
    </source>
</evidence>
<comment type="subunit">
    <text evidence="8">Homodimer.</text>
</comment>
<comment type="pathway">
    <text evidence="1 8">Amino-acid biosynthesis; L-lysine biosynthesis via DAP pathway; DL-2,6-diaminopimelate from LL-2,6-diaminopimelate: step 1/1.</text>
</comment>
<evidence type="ECO:0000256" key="7">
    <source>
        <dbReference type="ARBA" id="ARBA00051712"/>
    </source>
</evidence>
<evidence type="ECO:0000256" key="5">
    <source>
        <dbReference type="ARBA" id="ARBA00023154"/>
    </source>
</evidence>
<dbReference type="InterPro" id="IPR018510">
    <property type="entry name" value="DAP_epimerase_AS"/>
</dbReference>
<comment type="subcellular location">
    <subcellularLocation>
        <location evidence="8">Cytoplasm</location>
    </subcellularLocation>
</comment>
<evidence type="ECO:0000256" key="8">
    <source>
        <dbReference type="HAMAP-Rule" id="MF_00197"/>
    </source>
</evidence>
<reference evidence="10 11" key="1">
    <citation type="submission" date="2016-10" db="EMBL/GenBank/DDBJ databases">
        <authorList>
            <person name="Varghese N."/>
            <person name="Submissions S."/>
        </authorList>
    </citation>
    <scope>NUCLEOTIDE SEQUENCE [LARGE SCALE GENOMIC DNA]</scope>
    <source>
        <strain evidence="10 11">ATCC 49954</strain>
    </source>
</reference>